<dbReference type="EMBL" id="BPLQ01003001">
    <property type="protein sequence ID" value="GIX96966.1"/>
    <property type="molecule type" value="Genomic_DNA"/>
</dbReference>
<dbReference type="AlphaFoldDB" id="A0AAV4PLD2"/>
<sequence>MQLRKAFVNKRFAVDAFSYDYELRAPGLPEFRLGNAHFRAKCAKWIRIQPTNENVGVSNDESPFRAVINSITILNASRENLL</sequence>
<protein>
    <submittedName>
        <fullName evidence="1">Uncharacterized protein</fullName>
    </submittedName>
</protein>
<gene>
    <name evidence="1" type="ORF">CDAR_92841</name>
</gene>
<proteinExistence type="predicted"/>
<comment type="caution">
    <text evidence="1">The sequence shown here is derived from an EMBL/GenBank/DDBJ whole genome shotgun (WGS) entry which is preliminary data.</text>
</comment>
<name>A0AAV4PLD2_9ARAC</name>
<accession>A0AAV4PLD2</accession>
<reference evidence="1 2" key="1">
    <citation type="submission" date="2021-06" db="EMBL/GenBank/DDBJ databases">
        <title>Caerostris darwini draft genome.</title>
        <authorList>
            <person name="Kono N."/>
            <person name="Arakawa K."/>
        </authorList>
    </citation>
    <scope>NUCLEOTIDE SEQUENCE [LARGE SCALE GENOMIC DNA]</scope>
</reference>
<organism evidence="1 2">
    <name type="scientific">Caerostris darwini</name>
    <dbReference type="NCBI Taxonomy" id="1538125"/>
    <lineage>
        <taxon>Eukaryota</taxon>
        <taxon>Metazoa</taxon>
        <taxon>Ecdysozoa</taxon>
        <taxon>Arthropoda</taxon>
        <taxon>Chelicerata</taxon>
        <taxon>Arachnida</taxon>
        <taxon>Araneae</taxon>
        <taxon>Araneomorphae</taxon>
        <taxon>Entelegynae</taxon>
        <taxon>Araneoidea</taxon>
        <taxon>Araneidae</taxon>
        <taxon>Caerostris</taxon>
    </lineage>
</organism>
<evidence type="ECO:0000313" key="2">
    <source>
        <dbReference type="Proteomes" id="UP001054837"/>
    </source>
</evidence>
<keyword evidence="2" id="KW-1185">Reference proteome</keyword>
<evidence type="ECO:0000313" key="1">
    <source>
        <dbReference type="EMBL" id="GIX96966.1"/>
    </source>
</evidence>
<dbReference type="Proteomes" id="UP001054837">
    <property type="component" value="Unassembled WGS sequence"/>
</dbReference>